<keyword evidence="4" id="KW-0315">Glutamine amidotransferase</keyword>
<comment type="caution">
    <text evidence="4">The sequence shown here is derived from an EMBL/GenBank/DDBJ whole genome shotgun (WGS) entry which is preliminary data.</text>
</comment>
<dbReference type="Pfam" id="PF06283">
    <property type="entry name" value="ThuA"/>
    <property type="match status" value="1"/>
</dbReference>
<dbReference type="Gene3D" id="2.60.120.560">
    <property type="entry name" value="Exo-inulinase, domain 1"/>
    <property type="match status" value="1"/>
</dbReference>
<organism evidence="4 5">
    <name type="scientific">Umezawaea tangerina</name>
    <dbReference type="NCBI Taxonomy" id="84725"/>
    <lineage>
        <taxon>Bacteria</taxon>
        <taxon>Bacillati</taxon>
        <taxon>Actinomycetota</taxon>
        <taxon>Actinomycetes</taxon>
        <taxon>Pseudonocardiales</taxon>
        <taxon>Pseudonocardiaceae</taxon>
        <taxon>Umezawaea</taxon>
    </lineage>
</organism>
<feature type="domain" description="CBM6" evidence="3">
    <location>
        <begin position="435"/>
        <end position="559"/>
    </location>
</feature>
<dbReference type="GO" id="GO:0016787">
    <property type="term" value="F:hydrolase activity"/>
    <property type="evidence" value="ECO:0007669"/>
    <property type="project" value="InterPro"/>
</dbReference>
<keyword evidence="5" id="KW-1185">Reference proteome</keyword>
<dbReference type="SMART" id="SM00606">
    <property type="entry name" value="CBD_IV"/>
    <property type="match status" value="1"/>
</dbReference>
<dbReference type="InterPro" id="IPR006584">
    <property type="entry name" value="Cellulose-bd_IV"/>
</dbReference>
<dbReference type="PANTHER" id="PTHR40469:SF2">
    <property type="entry name" value="GALACTOSE-BINDING DOMAIN-LIKE SUPERFAMILY PROTEIN"/>
    <property type="match status" value="1"/>
</dbReference>
<dbReference type="Pfam" id="PF06439">
    <property type="entry name" value="3keto-disac_hyd"/>
    <property type="match status" value="1"/>
</dbReference>
<evidence type="ECO:0000259" key="3">
    <source>
        <dbReference type="PROSITE" id="PS51175"/>
    </source>
</evidence>
<reference evidence="4 5" key="1">
    <citation type="submission" date="2018-03" db="EMBL/GenBank/DDBJ databases">
        <title>Genomic Encyclopedia of Archaeal and Bacterial Type Strains, Phase II (KMG-II): from individual species to whole genera.</title>
        <authorList>
            <person name="Goeker M."/>
        </authorList>
    </citation>
    <scope>NUCLEOTIDE SEQUENCE [LARGE SCALE GENOMIC DNA]</scope>
    <source>
        <strain evidence="4 5">DSM 44720</strain>
    </source>
</reference>
<dbReference type="CDD" id="cd04084">
    <property type="entry name" value="CBM6_xylanase-like"/>
    <property type="match status" value="1"/>
</dbReference>
<name>A0A2T0SVK9_9PSEU</name>
<dbReference type="SUPFAM" id="SSF52317">
    <property type="entry name" value="Class I glutamine amidotransferase-like"/>
    <property type="match status" value="1"/>
</dbReference>
<proteinExistence type="predicted"/>
<keyword evidence="4" id="KW-0808">Transferase</keyword>
<dbReference type="PANTHER" id="PTHR40469">
    <property type="entry name" value="SECRETED GLYCOSYL HYDROLASE"/>
    <property type="match status" value="1"/>
</dbReference>
<dbReference type="Gene3D" id="3.40.50.880">
    <property type="match status" value="1"/>
</dbReference>
<evidence type="ECO:0000313" key="4">
    <source>
        <dbReference type="EMBL" id="PRY37445.1"/>
    </source>
</evidence>
<evidence type="ECO:0000313" key="5">
    <source>
        <dbReference type="Proteomes" id="UP000239494"/>
    </source>
</evidence>
<dbReference type="RefSeq" id="WP_106191794.1">
    <property type="nucleotide sequence ID" value="NZ_PVTF01000010.1"/>
</dbReference>
<keyword evidence="1 2" id="KW-0732">Signal</keyword>
<evidence type="ECO:0000256" key="2">
    <source>
        <dbReference type="SAM" id="SignalP"/>
    </source>
</evidence>
<feature type="chain" id="PRO_5015777647" evidence="2">
    <location>
        <begin position="26"/>
        <end position="559"/>
    </location>
</feature>
<feature type="signal peptide" evidence="2">
    <location>
        <begin position="1"/>
        <end position="25"/>
    </location>
</feature>
<dbReference type="SUPFAM" id="SSF49785">
    <property type="entry name" value="Galactose-binding domain-like"/>
    <property type="match status" value="1"/>
</dbReference>
<dbReference type="InterPro" id="IPR008979">
    <property type="entry name" value="Galactose-bd-like_sf"/>
</dbReference>
<evidence type="ECO:0000256" key="1">
    <source>
        <dbReference type="ARBA" id="ARBA00022729"/>
    </source>
</evidence>
<dbReference type="InterPro" id="IPR029010">
    <property type="entry name" value="ThuA-like"/>
</dbReference>
<gene>
    <name evidence="4" type="ORF">CLV43_110257</name>
</gene>
<dbReference type="GO" id="GO:0016740">
    <property type="term" value="F:transferase activity"/>
    <property type="evidence" value="ECO:0007669"/>
    <property type="project" value="UniProtKB-KW"/>
</dbReference>
<dbReference type="OrthoDB" id="8217716at2"/>
<dbReference type="GO" id="GO:0030246">
    <property type="term" value="F:carbohydrate binding"/>
    <property type="evidence" value="ECO:0007669"/>
    <property type="project" value="InterPro"/>
</dbReference>
<accession>A0A2T0SVK9</accession>
<dbReference type="Proteomes" id="UP000239494">
    <property type="component" value="Unassembled WGS sequence"/>
</dbReference>
<dbReference type="AlphaFoldDB" id="A0A2T0SVK9"/>
<dbReference type="Gene3D" id="2.60.120.260">
    <property type="entry name" value="Galactose-binding domain-like"/>
    <property type="match status" value="1"/>
</dbReference>
<dbReference type="InterPro" id="IPR010496">
    <property type="entry name" value="AL/BT2_dom"/>
</dbReference>
<dbReference type="PROSITE" id="PS51175">
    <property type="entry name" value="CBM6"/>
    <property type="match status" value="1"/>
</dbReference>
<dbReference type="InterPro" id="IPR029062">
    <property type="entry name" value="Class_I_gatase-like"/>
</dbReference>
<sequence>MRPLPALAAAAVLSAGVVMTPVAQAQAPYQVLVFSKTAGFRHDSIPAGVQAIRDLGSANGFTVTATEDAAAFTATGLAKYAAVVFLSTTGDVLDSTQQTAFESYVNGGGGFVGVHAAADTEYDWPYYGQLVGAYFASHPNIQQVDVKVEDRAHPATAHLGPVWTRTDELYNYRTNPRAGVHVLATLDESSYTGGTMGADHPISWCKAQSNGRSFYTGLGHTTESYADPVFRAHLLGGIRYAAGVAKSDCRPETGYTGLYTGSTTGWSQAGPGGFGNADATLTSQGGPGNFWYSAKEFGSYSLKLDWKLTGDGDSGVYLGFPSSGAAQPSAGGYEIAIDASAAADATTGAVYGVQAPDATARDVALNPAGQWNTFELLVEGERVRVLLNGRQVNDFTNTDPARSLRQGYVGLQNLGDGAVSFRNVRIKELGVVTPTQVQGEAFTSSSGVQVAAHSGAVGGQTLGYIENGDWAAYSQVGTAGARTFGARVSSGGAGGRIEIRSGTSTGPLLGSVAVPNTGSYDTFTTVSTSLTGTATGQVVLVFTGATSSGLFDVDHFTLG</sequence>
<dbReference type="EMBL" id="PVTF01000010">
    <property type="protein sequence ID" value="PRY37445.1"/>
    <property type="molecule type" value="Genomic_DNA"/>
</dbReference>
<dbReference type="InterPro" id="IPR005084">
    <property type="entry name" value="CBM6"/>
</dbReference>
<dbReference type="Pfam" id="PF03422">
    <property type="entry name" value="CBM_6"/>
    <property type="match status" value="1"/>
</dbReference>
<protein>
    <submittedName>
        <fullName evidence="4">Type 1 glutamine amidotransferase</fullName>
    </submittedName>
</protein>